<organism evidence="1 2">
    <name type="scientific">Streptococcus suis</name>
    <dbReference type="NCBI Taxonomy" id="1307"/>
    <lineage>
        <taxon>Bacteria</taxon>
        <taxon>Bacillati</taxon>
        <taxon>Bacillota</taxon>
        <taxon>Bacilli</taxon>
        <taxon>Lactobacillales</taxon>
        <taxon>Streptococcaceae</taxon>
        <taxon>Streptococcus</taxon>
    </lineage>
</organism>
<sequence length="80" mass="9167">MKIKIRLGDADADRTLLLSRFQVAGCKAPLELYTHQIKSTTSAFYFRRVLDNRLADHHIHTLRRPGSNISLFIDTNPTKT</sequence>
<dbReference type="EMBL" id="RRZQ01000003">
    <property type="protein sequence ID" value="RRN51361.1"/>
    <property type="molecule type" value="Genomic_DNA"/>
</dbReference>
<comment type="caution">
    <text evidence="1">The sequence shown here is derived from an EMBL/GenBank/DDBJ whole genome shotgun (WGS) entry which is preliminary data.</text>
</comment>
<evidence type="ECO:0000313" key="2">
    <source>
        <dbReference type="Proteomes" id="UP000281324"/>
    </source>
</evidence>
<evidence type="ECO:0000313" key="1">
    <source>
        <dbReference type="EMBL" id="RRN51361.1"/>
    </source>
</evidence>
<dbReference type="Proteomes" id="UP000281324">
    <property type="component" value="Unassembled WGS sequence"/>
</dbReference>
<protein>
    <submittedName>
        <fullName evidence="1">Uncharacterized protein</fullName>
    </submittedName>
</protein>
<accession>A0A426G8U6</accession>
<proteinExistence type="predicted"/>
<gene>
    <name evidence="1" type="ORF">EI219_01910</name>
</gene>
<name>A0A426G8U6_STRSU</name>
<dbReference type="AlphaFoldDB" id="A0A426G8U6"/>
<reference evidence="1 2" key="1">
    <citation type="submission" date="2018-11" db="EMBL/GenBank/DDBJ databases">
        <title>Changes in penicillin susceptibility of Streptococcus suis isolates by amino acid alterations in the penicillin-binding protein.</title>
        <authorList>
            <person name="Niemann L."/>
            <person name="Eichhorn I."/>
        </authorList>
    </citation>
    <scope>NUCLEOTIDE SEQUENCE [LARGE SCALE GENOMIC DNA]</scope>
    <source>
        <strain evidence="1 2">IMT40201</strain>
    </source>
</reference>